<dbReference type="Pfam" id="PF06296">
    <property type="entry name" value="RelE"/>
    <property type="match status" value="1"/>
</dbReference>
<protein>
    <submittedName>
        <fullName evidence="2">Type II toxin-antitoxin system RelE/ParE family toxin</fullName>
    </submittedName>
</protein>
<evidence type="ECO:0000313" key="1">
    <source>
        <dbReference type="EMBL" id="SUI56833.1"/>
    </source>
</evidence>
<accession>A0A5C7CM95</accession>
<sequence length="124" mass="14428">MVDIYLTKTFQGFAARERISDATIVKAAREMQHQLYDANLGGCVYKKRIARAGAGKRGGYRVLIVFRDEERLFFMRGFAKSERENISTDELQGLKHLAALYLDYSPFRLYQLVNNRELRRLSDE</sequence>
<name>A0A349ZJ77_SERMA</name>
<dbReference type="Proteomes" id="UP000321126">
    <property type="component" value="Unassembled WGS sequence"/>
</dbReference>
<gene>
    <name evidence="2" type="ORF">FOT62_07630</name>
    <name evidence="1" type="ORF">NCTC10211_03303</name>
</gene>
<evidence type="ECO:0000313" key="4">
    <source>
        <dbReference type="Proteomes" id="UP000321126"/>
    </source>
</evidence>
<dbReference type="RefSeq" id="WP_033640023.1">
    <property type="nucleotide sequence ID" value="NZ_CAMIPY010000001.1"/>
</dbReference>
<organism evidence="1 3">
    <name type="scientific">Serratia marcescens</name>
    <dbReference type="NCBI Taxonomy" id="615"/>
    <lineage>
        <taxon>Bacteria</taxon>
        <taxon>Pseudomonadati</taxon>
        <taxon>Pseudomonadota</taxon>
        <taxon>Gammaproteobacteria</taxon>
        <taxon>Enterobacterales</taxon>
        <taxon>Yersiniaceae</taxon>
        <taxon>Serratia</taxon>
    </lineage>
</organism>
<reference evidence="1 3" key="1">
    <citation type="submission" date="2018-06" db="EMBL/GenBank/DDBJ databases">
        <authorList>
            <consortium name="Pathogen Informatics"/>
            <person name="Doyle S."/>
        </authorList>
    </citation>
    <scope>NUCLEOTIDE SEQUENCE [LARGE SCALE GENOMIC DNA]</scope>
    <source>
        <strain evidence="1 3">NCTC10211</strain>
    </source>
</reference>
<dbReference type="Proteomes" id="UP000254765">
    <property type="component" value="Unassembled WGS sequence"/>
</dbReference>
<dbReference type="AlphaFoldDB" id="A0A349ZJ77"/>
<dbReference type="EMBL" id="UGYK01000002">
    <property type="protein sequence ID" value="SUI56833.1"/>
    <property type="molecule type" value="Genomic_DNA"/>
</dbReference>
<evidence type="ECO:0000313" key="3">
    <source>
        <dbReference type="Proteomes" id="UP000254765"/>
    </source>
</evidence>
<accession>A0A349ZJ77</accession>
<dbReference type="InterPro" id="IPR009387">
    <property type="entry name" value="HigB-2"/>
</dbReference>
<reference evidence="2 4" key="2">
    <citation type="submission" date="2019-07" db="EMBL/GenBank/DDBJ databases">
        <title>Serratia strains were isolated from fresh produce.</title>
        <authorList>
            <person name="Cho G.-S."/>
            <person name="Stein M."/>
            <person name="Lee W."/>
            <person name="Suh S.H."/>
            <person name="Franz C.M.A.P."/>
        </authorList>
    </citation>
    <scope>NUCLEOTIDE SEQUENCE [LARGE SCALE GENOMIC DNA]</scope>
    <source>
        <strain evidence="2 4">S16</strain>
    </source>
</reference>
<proteinExistence type="predicted"/>
<dbReference type="EMBL" id="VOUQ01000002">
    <property type="protein sequence ID" value="TXE36834.1"/>
    <property type="molecule type" value="Genomic_DNA"/>
</dbReference>
<evidence type="ECO:0000313" key="2">
    <source>
        <dbReference type="EMBL" id="TXE36834.1"/>
    </source>
</evidence>
<dbReference type="PIRSF" id="PIRSF018634">
    <property type="entry name" value="UCP018634"/>
    <property type="match status" value="1"/>
</dbReference>